<dbReference type="GO" id="GO:0042273">
    <property type="term" value="P:ribosomal large subunit biogenesis"/>
    <property type="evidence" value="ECO:0007669"/>
    <property type="project" value="TreeGrafter"/>
</dbReference>
<protein>
    <submittedName>
        <fullName evidence="3">C2h2 finger domain-containing</fullName>
    </submittedName>
</protein>
<name>A0A395NY20_TRIAR</name>
<feature type="domain" description="ZN622/Rei1/Reh1 zinc finger C2H2-type" evidence="2">
    <location>
        <begin position="91"/>
        <end position="181"/>
    </location>
</feature>
<dbReference type="InterPro" id="IPR040025">
    <property type="entry name" value="Znf622/Rei1/Reh1"/>
</dbReference>
<dbReference type="InterPro" id="IPR036236">
    <property type="entry name" value="Znf_C2H2_sf"/>
</dbReference>
<organism evidence="3 4">
    <name type="scientific">Trichoderma arundinaceum</name>
    <dbReference type="NCBI Taxonomy" id="490622"/>
    <lineage>
        <taxon>Eukaryota</taxon>
        <taxon>Fungi</taxon>
        <taxon>Dikarya</taxon>
        <taxon>Ascomycota</taxon>
        <taxon>Pezizomycotina</taxon>
        <taxon>Sordariomycetes</taxon>
        <taxon>Hypocreomycetidae</taxon>
        <taxon>Hypocreales</taxon>
        <taxon>Hypocreaceae</taxon>
        <taxon>Trichoderma</taxon>
    </lineage>
</organism>
<keyword evidence="4" id="KW-1185">Reference proteome</keyword>
<evidence type="ECO:0000256" key="1">
    <source>
        <dbReference type="SAM" id="MobiDB-lite"/>
    </source>
</evidence>
<proteinExistence type="predicted"/>
<feature type="region of interest" description="Disordered" evidence="1">
    <location>
        <begin position="48"/>
        <end position="80"/>
    </location>
</feature>
<dbReference type="OrthoDB" id="19329at2759"/>
<dbReference type="EMBL" id="PXOA01000076">
    <property type="protein sequence ID" value="RFU80978.1"/>
    <property type="molecule type" value="Genomic_DNA"/>
</dbReference>
<dbReference type="InterPro" id="IPR041661">
    <property type="entry name" value="ZN622/Rei1/Reh1_Znf-C2H2"/>
</dbReference>
<dbReference type="SUPFAM" id="SSF57667">
    <property type="entry name" value="beta-beta-alpha zinc fingers"/>
    <property type="match status" value="2"/>
</dbReference>
<gene>
    <name evidence="3" type="ORF">TARUN_1263</name>
</gene>
<reference evidence="3 4" key="1">
    <citation type="journal article" date="2018" name="PLoS Pathog.">
        <title>Evolution of structural diversity of trichothecenes, a family of toxins produced by plant pathogenic and entomopathogenic fungi.</title>
        <authorList>
            <person name="Proctor R.H."/>
            <person name="McCormick S.P."/>
            <person name="Kim H.S."/>
            <person name="Cardoza R.E."/>
            <person name="Stanley A.M."/>
            <person name="Lindo L."/>
            <person name="Kelly A."/>
            <person name="Brown D.W."/>
            <person name="Lee T."/>
            <person name="Vaughan M.M."/>
            <person name="Alexander N.J."/>
            <person name="Busman M."/>
            <person name="Gutierrez S."/>
        </authorList>
    </citation>
    <scope>NUCLEOTIDE SEQUENCE [LARGE SCALE GENOMIC DNA]</scope>
    <source>
        <strain evidence="3 4">IBT 40837</strain>
    </source>
</reference>
<sequence>MEDKSPSFCRLCSVSLASPSVWREHAKSDWHVYNLRVRVAEPGAIVTPPSASSITSRTERVLESEINTHSDTDSDEDDIELSEEPEFNSEQCLFCGVENNSFEDNLAHMSKTHSFTIPYQDYLTVDLESLVEYLYLVIYGYGECILCAVRRSTVEGIQHHMMAKGHCRFNVSADIEELYTIPASQYHTDEESLRLPSGRLLHHRTRVARPVASRTTRQLVERRPEPATLPSARPTQRSDLVPAQGDSPTAPLCTELSRLGRGDQQSLAHLPDHEVRSLLATSARHIDQLRRDENHAQVKLSTAGNTTLTAHFRADTSKRFRGPWG</sequence>
<feature type="region of interest" description="Disordered" evidence="1">
    <location>
        <begin position="210"/>
        <end position="250"/>
    </location>
</feature>
<evidence type="ECO:0000313" key="4">
    <source>
        <dbReference type="Proteomes" id="UP000266272"/>
    </source>
</evidence>
<evidence type="ECO:0000313" key="3">
    <source>
        <dbReference type="EMBL" id="RFU80978.1"/>
    </source>
</evidence>
<dbReference type="STRING" id="490622.A0A395NY20"/>
<evidence type="ECO:0000259" key="2">
    <source>
        <dbReference type="Pfam" id="PF12756"/>
    </source>
</evidence>
<dbReference type="PANTHER" id="PTHR13182">
    <property type="entry name" value="ZINC FINGER PROTEIN 622"/>
    <property type="match status" value="1"/>
</dbReference>
<dbReference type="Pfam" id="PF12756">
    <property type="entry name" value="zf-C2H2_2"/>
    <property type="match status" value="1"/>
</dbReference>
<dbReference type="AlphaFoldDB" id="A0A395NY20"/>
<feature type="compositionally biased region" description="Basic and acidic residues" evidence="1">
    <location>
        <begin position="57"/>
        <end position="72"/>
    </location>
</feature>
<dbReference type="GO" id="GO:0030687">
    <property type="term" value="C:preribosome, large subunit precursor"/>
    <property type="evidence" value="ECO:0007669"/>
    <property type="project" value="TreeGrafter"/>
</dbReference>
<accession>A0A395NY20</accession>
<comment type="caution">
    <text evidence="3">The sequence shown here is derived from an EMBL/GenBank/DDBJ whole genome shotgun (WGS) entry which is preliminary data.</text>
</comment>
<dbReference type="Proteomes" id="UP000266272">
    <property type="component" value="Unassembled WGS sequence"/>
</dbReference>
<dbReference type="PANTHER" id="PTHR13182:SF8">
    <property type="entry name" value="CYTOPLASMIC 60S SUBUNIT BIOGENESIS FACTOR ZNF622"/>
    <property type="match status" value="1"/>
</dbReference>